<evidence type="ECO:0008006" key="5">
    <source>
        <dbReference type="Google" id="ProtNLM"/>
    </source>
</evidence>
<dbReference type="AlphaFoldDB" id="A0A9Q1KXK7"/>
<sequence length="204" mass="22126">MMRSQDHDHNQHQHQQQSTVLYELSSLILNILRCPPSPAIRLSDQLPSPSSSEAPARRRGSPPPQITPSGFASLMLGISLALMLCGSVTFFIGFLLLPWVVGLVMVFYFVGLVSSLTVLGRAFLCYATSPSSPPSPSKDIPGHSGYSNRFLLGLVVFPIFLETFPVPELQFSPKCLSFSMEASVKNIKKDIATAGKMGTIVLGC</sequence>
<name>A0A9Q1KXK7_9CARY</name>
<dbReference type="PANTHER" id="PTHR34781">
    <property type="entry name" value="TRANSMEMBRANE PROTEIN"/>
    <property type="match status" value="1"/>
</dbReference>
<feature type="region of interest" description="Disordered" evidence="1">
    <location>
        <begin position="42"/>
        <end position="64"/>
    </location>
</feature>
<evidence type="ECO:0000313" key="3">
    <source>
        <dbReference type="EMBL" id="KAJ8451507.1"/>
    </source>
</evidence>
<keyword evidence="2" id="KW-1133">Transmembrane helix</keyword>
<protein>
    <recommendedName>
        <fullName evidence="5">Transmembrane protein</fullName>
    </recommendedName>
</protein>
<proteinExistence type="predicted"/>
<feature type="transmembrane region" description="Helical" evidence="2">
    <location>
        <begin position="74"/>
        <end position="100"/>
    </location>
</feature>
<comment type="caution">
    <text evidence="3">The sequence shown here is derived from an EMBL/GenBank/DDBJ whole genome shotgun (WGS) entry which is preliminary data.</text>
</comment>
<dbReference type="OrthoDB" id="1936751at2759"/>
<dbReference type="EMBL" id="JAKOGI010000008">
    <property type="protein sequence ID" value="KAJ8451507.1"/>
    <property type="molecule type" value="Genomic_DNA"/>
</dbReference>
<keyword evidence="2" id="KW-0472">Membrane</keyword>
<feature type="transmembrane region" description="Helical" evidence="2">
    <location>
        <begin position="106"/>
        <end position="129"/>
    </location>
</feature>
<dbReference type="Proteomes" id="UP001153076">
    <property type="component" value="Unassembled WGS sequence"/>
</dbReference>
<evidence type="ECO:0000256" key="1">
    <source>
        <dbReference type="SAM" id="MobiDB-lite"/>
    </source>
</evidence>
<evidence type="ECO:0000313" key="4">
    <source>
        <dbReference type="Proteomes" id="UP001153076"/>
    </source>
</evidence>
<organism evidence="3 4">
    <name type="scientific">Carnegiea gigantea</name>
    <dbReference type="NCBI Taxonomy" id="171969"/>
    <lineage>
        <taxon>Eukaryota</taxon>
        <taxon>Viridiplantae</taxon>
        <taxon>Streptophyta</taxon>
        <taxon>Embryophyta</taxon>
        <taxon>Tracheophyta</taxon>
        <taxon>Spermatophyta</taxon>
        <taxon>Magnoliopsida</taxon>
        <taxon>eudicotyledons</taxon>
        <taxon>Gunneridae</taxon>
        <taxon>Pentapetalae</taxon>
        <taxon>Caryophyllales</taxon>
        <taxon>Cactineae</taxon>
        <taxon>Cactaceae</taxon>
        <taxon>Cactoideae</taxon>
        <taxon>Echinocereeae</taxon>
        <taxon>Carnegiea</taxon>
    </lineage>
</organism>
<reference evidence="3" key="1">
    <citation type="submission" date="2022-04" db="EMBL/GenBank/DDBJ databases">
        <title>Carnegiea gigantea Genome sequencing and assembly v2.</title>
        <authorList>
            <person name="Copetti D."/>
            <person name="Sanderson M.J."/>
            <person name="Burquez A."/>
            <person name="Wojciechowski M.F."/>
        </authorList>
    </citation>
    <scope>NUCLEOTIDE SEQUENCE</scope>
    <source>
        <strain evidence="3">SGP5-SGP5p</strain>
        <tissue evidence="3">Aerial part</tissue>
    </source>
</reference>
<dbReference type="PANTHER" id="PTHR34781:SF2">
    <property type="entry name" value="TRANSMEMBRANE PROTEIN"/>
    <property type="match status" value="1"/>
</dbReference>
<accession>A0A9Q1KXK7</accession>
<evidence type="ECO:0000256" key="2">
    <source>
        <dbReference type="SAM" id="Phobius"/>
    </source>
</evidence>
<keyword evidence="2" id="KW-0812">Transmembrane</keyword>
<keyword evidence="4" id="KW-1185">Reference proteome</keyword>
<gene>
    <name evidence="3" type="ORF">Cgig2_018141</name>
</gene>